<keyword evidence="4" id="KW-0479">Metal-binding</keyword>
<dbReference type="InterPro" id="IPR043502">
    <property type="entry name" value="DNA/RNA_pol_sf"/>
</dbReference>
<accession>A0AA48M724</accession>
<gene>
    <name evidence="11" type="primary">ltrA</name>
    <name evidence="11" type="ORF">BSPP4475_05930</name>
</gene>
<keyword evidence="2 11" id="KW-0808">Transferase</keyword>
<evidence type="ECO:0000256" key="5">
    <source>
        <dbReference type="ARBA" id="ARBA00022842"/>
    </source>
</evidence>
<dbReference type="Pfam" id="PF08388">
    <property type="entry name" value="GIIM"/>
    <property type="match status" value="1"/>
</dbReference>
<dbReference type="InterPro" id="IPR000477">
    <property type="entry name" value="RT_dom"/>
</dbReference>
<proteinExistence type="inferred from homology"/>
<keyword evidence="7" id="KW-0051">Antiviral defense</keyword>
<comment type="similarity">
    <text evidence="8">Belongs to the bacterial reverse transcriptase family.</text>
</comment>
<evidence type="ECO:0000313" key="12">
    <source>
        <dbReference type="Proteomes" id="UP001189619"/>
    </source>
</evidence>
<dbReference type="EMBL" id="OY569118">
    <property type="protein sequence ID" value="CAJ1001851.1"/>
    <property type="molecule type" value="Genomic_DNA"/>
</dbReference>
<dbReference type="InterPro" id="IPR013597">
    <property type="entry name" value="Mat_intron_G2"/>
</dbReference>
<keyword evidence="3 11" id="KW-0548">Nucleotidyltransferase</keyword>
<organism evidence="11 12">
    <name type="scientific">Brevibacillus aydinogluensis</name>
    <dbReference type="NCBI Taxonomy" id="927786"/>
    <lineage>
        <taxon>Bacteria</taxon>
        <taxon>Bacillati</taxon>
        <taxon>Bacillota</taxon>
        <taxon>Bacilli</taxon>
        <taxon>Bacillales</taxon>
        <taxon>Paenibacillaceae</taxon>
        <taxon>Brevibacillus</taxon>
    </lineage>
</organism>
<dbReference type="AlphaFoldDB" id="A0AA48M724"/>
<dbReference type="KEGG" id="bayd:BSPP4475_05930"/>
<dbReference type="InterPro" id="IPR000123">
    <property type="entry name" value="Reverse_transcriptase_msDNA"/>
</dbReference>
<protein>
    <recommendedName>
        <fullName evidence="1">RNA-directed DNA polymerase</fullName>
        <ecNumber evidence="1">2.7.7.49</ecNumber>
    </recommendedName>
</protein>
<keyword evidence="5" id="KW-0460">Magnesium</keyword>
<dbReference type="EC" id="2.7.7.49" evidence="1"/>
<name>A0AA48M724_9BACL</name>
<evidence type="ECO:0000256" key="9">
    <source>
        <dbReference type="ARBA" id="ARBA00048173"/>
    </source>
</evidence>
<feature type="domain" description="Reverse transcriptase" evidence="10">
    <location>
        <begin position="46"/>
        <end position="272"/>
    </location>
</feature>
<evidence type="ECO:0000313" key="11">
    <source>
        <dbReference type="EMBL" id="CAJ1001851.1"/>
    </source>
</evidence>
<dbReference type="InterPro" id="IPR030931">
    <property type="entry name" value="Group_II_RT_mat"/>
</dbReference>
<keyword evidence="12" id="KW-1185">Reference proteome</keyword>
<evidence type="ECO:0000256" key="4">
    <source>
        <dbReference type="ARBA" id="ARBA00022723"/>
    </source>
</evidence>
<evidence type="ECO:0000256" key="3">
    <source>
        <dbReference type="ARBA" id="ARBA00022695"/>
    </source>
</evidence>
<dbReference type="PRINTS" id="PR00866">
    <property type="entry name" value="RNADNAPOLMS"/>
</dbReference>
<sequence length="419" mass="48870">MLEKVLSRDNLMAALKRVEANRGAAGIDGVSTEQLRDYLRQHWATIRSQIEKGTYKPSPVRRVEIPKPDGGIRLLGIPTVVDRFIQQAILQVLTPIFDPEFSDSSFGFRPGRRAHSAVRKAQQYINEGFRYVVDIDLEKFFDRVNHDILMSRVARKVKDKRLLKLIRAYLQSGVMVNGVCVTTEEGTPQGGPLSPLLANILLDDLDKELEKRGHRFCRYADDCNIYVRSKRAGERVKASVERYLTRVLKLKVNQQKSAVDRPCNRKFLGFSFIPGKEARIRLHPKSITRLKGRIRQLTNPHRSMAMQERIQKLNQYLMGWIGYFALAEAKTHLLRIEEWIRRRLRLCLWTQWKRVRTRYHELRSLGFSHNRALEIANTRKGAWRTTKSPHMHKALGIAYWQQQGLMSLIQRYFTLRQAW</sequence>
<evidence type="ECO:0000256" key="1">
    <source>
        <dbReference type="ARBA" id="ARBA00012493"/>
    </source>
</evidence>
<dbReference type="GO" id="GO:0003964">
    <property type="term" value="F:RNA-directed DNA polymerase activity"/>
    <property type="evidence" value="ECO:0007669"/>
    <property type="project" value="UniProtKB-KW"/>
</dbReference>
<dbReference type="NCBIfam" id="TIGR04416">
    <property type="entry name" value="group_II_RT_mat"/>
    <property type="match status" value="1"/>
</dbReference>
<evidence type="ECO:0000256" key="8">
    <source>
        <dbReference type="ARBA" id="ARBA00034120"/>
    </source>
</evidence>
<dbReference type="GO" id="GO:0003723">
    <property type="term" value="F:RNA binding"/>
    <property type="evidence" value="ECO:0007669"/>
    <property type="project" value="InterPro"/>
</dbReference>
<dbReference type="InterPro" id="IPR051083">
    <property type="entry name" value="GrpII_Intron_Splice-Mob/Def"/>
</dbReference>
<dbReference type="Pfam" id="PF00078">
    <property type="entry name" value="RVT_1"/>
    <property type="match status" value="1"/>
</dbReference>
<dbReference type="CDD" id="cd01651">
    <property type="entry name" value="RT_G2_intron"/>
    <property type="match status" value="1"/>
</dbReference>
<dbReference type="Proteomes" id="UP001189619">
    <property type="component" value="Chromosome"/>
</dbReference>
<evidence type="ECO:0000256" key="7">
    <source>
        <dbReference type="ARBA" id="ARBA00023118"/>
    </source>
</evidence>
<dbReference type="PROSITE" id="PS50878">
    <property type="entry name" value="RT_POL"/>
    <property type="match status" value="1"/>
</dbReference>
<dbReference type="GO" id="GO:0051607">
    <property type="term" value="P:defense response to virus"/>
    <property type="evidence" value="ECO:0007669"/>
    <property type="project" value="UniProtKB-KW"/>
</dbReference>
<evidence type="ECO:0000256" key="6">
    <source>
        <dbReference type="ARBA" id="ARBA00022918"/>
    </source>
</evidence>
<dbReference type="PANTHER" id="PTHR34047:SF8">
    <property type="entry name" value="PROTEIN YKFC"/>
    <property type="match status" value="1"/>
</dbReference>
<evidence type="ECO:0000259" key="10">
    <source>
        <dbReference type="PROSITE" id="PS50878"/>
    </source>
</evidence>
<dbReference type="PANTHER" id="PTHR34047">
    <property type="entry name" value="NUCLEAR INTRON MATURASE 1, MITOCHONDRIAL-RELATED"/>
    <property type="match status" value="1"/>
</dbReference>
<comment type="catalytic activity">
    <reaction evidence="9">
        <text>DNA(n) + a 2'-deoxyribonucleoside 5'-triphosphate = DNA(n+1) + diphosphate</text>
        <dbReference type="Rhea" id="RHEA:22508"/>
        <dbReference type="Rhea" id="RHEA-COMP:17339"/>
        <dbReference type="Rhea" id="RHEA-COMP:17340"/>
        <dbReference type="ChEBI" id="CHEBI:33019"/>
        <dbReference type="ChEBI" id="CHEBI:61560"/>
        <dbReference type="ChEBI" id="CHEBI:173112"/>
        <dbReference type="EC" id="2.7.7.49"/>
    </reaction>
</comment>
<dbReference type="RefSeq" id="WP_304415232.1">
    <property type="nucleotide sequence ID" value="NZ_OY569118.1"/>
</dbReference>
<keyword evidence="6 11" id="KW-0695">RNA-directed DNA polymerase</keyword>
<dbReference type="SUPFAM" id="SSF56672">
    <property type="entry name" value="DNA/RNA polymerases"/>
    <property type="match status" value="1"/>
</dbReference>
<reference evidence="11" key="1">
    <citation type="submission" date="2023-07" db="EMBL/GenBank/DDBJ databases">
        <authorList>
            <person name="Ivanov I."/>
            <person name="Teneva D."/>
            <person name="Stoikov I."/>
        </authorList>
    </citation>
    <scope>NUCLEOTIDE SEQUENCE</scope>
    <source>
        <strain evidence="11">4475</strain>
    </source>
</reference>
<dbReference type="GO" id="GO:0046872">
    <property type="term" value="F:metal ion binding"/>
    <property type="evidence" value="ECO:0007669"/>
    <property type="project" value="UniProtKB-KW"/>
</dbReference>
<evidence type="ECO:0000256" key="2">
    <source>
        <dbReference type="ARBA" id="ARBA00022679"/>
    </source>
</evidence>